<protein>
    <submittedName>
        <fullName evidence="1">Uncharacterized protein</fullName>
    </submittedName>
</protein>
<proteinExistence type="predicted"/>
<sequence>MALAMLVAFPASSVVFLVVERFGSTAGPRVLASGTATVSGCERQLLREPYACAASAVWHETATFGEPPAEVTVRSTRPLHGEVAVEERDCSRRYASDHLCPVYAADYPSRSHWLDIPPFLTLFGLMAGGWLVARRIVTRITGYPPARADRQN</sequence>
<organism evidence="1 2">
    <name type="scientific">Catenuloplanes nepalensis</name>
    <dbReference type="NCBI Taxonomy" id="587533"/>
    <lineage>
        <taxon>Bacteria</taxon>
        <taxon>Bacillati</taxon>
        <taxon>Actinomycetota</taxon>
        <taxon>Actinomycetes</taxon>
        <taxon>Micromonosporales</taxon>
        <taxon>Micromonosporaceae</taxon>
        <taxon>Catenuloplanes</taxon>
    </lineage>
</organism>
<evidence type="ECO:0000313" key="1">
    <source>
        <dbReference type="EMBL" id="MDP9791629.1"/>
    </source>
</evidence>
<keyword evidence="2" id="KW-1185">Reference proteome</keyword>
<dbReference type="RefSeq" id="WP_306826502.1">
    <property type="nucleotide sequence ID" value="NZ_JAUSRA010000001.1"/>
</dbReference>
<evidence type="ECO:0000313" key="2">
    <source>
        <dbReference type="Proteomes" id="UP001240984"/>
    </source>
</evidence>
<dbReference type="Proteomes" id="UP001240984">
    <property type="component" value="Unassembled WGS sequence"/>
</dbReference>
<gene>
    <name evidence="1" type="ORF">J2S43_000141</name>
</gene>
<accession>A0ABT9MJN9</accession>
<comment type="caution">
    <text evidence="1">The sequence shown here is derived from an EMBL/GenBank/DDBJ whole genome shotgun (WGS) entry which is preliminary data.</text>
</comment>
<name>A0ABT9MJN9_9ACTN</name>
<reference evidence="1 2" key="1">
    <citation type="submission" date="2023-07" db="EMBL/GenBank/DDBJ databases">
        <title>Sequencing the genomes of 1000 actinobacteria strains.</title>
        <authorList>
            <person name="Klenk H.-P."/>
        </authorList>
    </citation>
    <scope>NUCLEOTIDE SEQUENCE [LARGE SCALE GENOMIC DNA]</scope>
    <source>
        <strain evidence="1 2">DSM 44710</strain>
    </source>
</reference>
<dbReference type="EMBL" id="JAUSRA010000001">
    <property type="protein sequence ID" value="MDP9791629.1"/>
    <property type="molecule type" value="Genomic_DNA"/>
</dbReference>